<keyword evidence="4" id="KW-1185">Reference proteome</keyword>
<evidence type="ECO:0000313" key="4">
    <source>
        <dbReference type="Proteomes" id="UP001148614"/>
    </source>
</evidence>
<evidence type="ECO:0000256" key="2">
    <source>
        <dbReference type="SAM" id="Phobius"/>
    </source>
</evidence>
<dbReference type="AlphaFoldDB" id="A0A9W8NAY1"/>
<keyword evidence="2" id="KW-0812">Transmembrane</keyword>
<organism evidence="3 4">
    <name type="scientific">Xylaria arbuscula</name>
    <dbReference type="NCBI Taxonomy" id="114810"/>
    <lineage>
        <taxon>Eukaryota</taxon>
        <taxon>Fungi</taxon>
        <taxon>Dikarya</taxon>
        <taxon>Ascomycota</taxon>
        <taxon>Pezizomycotina</taxon>
        <taxon>Sordariomycetes</taxon>
        <taxon>Xylariomycetidae</taxon>
        <taxon>Xylariales</taxon>
        <taxon>Xylariaceae</taxon>
        <taxon>Xylaria</taxon>
    </lineage>
</organism>
<protein>
    <submittedName>
        <fullName evidence="3">Uncharacterized protein</fullName>
    </submittedName>
</protein>
<keyword evidence="2" id="KW-1133">Transmembrane helix</keyword>
<evidence type="ECO:0000256" key="1">
    <source>
        <dbReference type="SAM" id="MobiDB-lite"/>
    </source>
</evidence>
<feature type="transmembrane region" description="Helical" evidence="2">
    <location>
        <begin position="40"/>
        <end position="61"/>
    </location>
</feature>
<proteinExistence type="predicted"/>
<evidence type="ECO:0000313" key="3">
    <source>
        <dbReference type="EMBL" id="KAJ3566176.1"/>
    </source>
</evidence>
<gene>
    <name evidence="3" type="ORF">NPX13_g7236</name>
</gene>
<accession>A0A9W8NAY1</accession>
<dbReference type="Proteomes" id="UP001148614">
    <property type="component" value="Unassembled WGS sequence"/>
</dbReference>
<name>A0A9W8NAY1_9PEZI</name>
<dbReference type="EMBL" id="JANPWZ010001390">
    <property type="protein sequence ID" value="KAJ3566176.1"/>
    <property type="molecule type" value="Genomic_DNA"/>
</dbReference>
<sequence>MASAIATLPIARWVLPANPGYSWLCLVILGHSGFKDLRVVAGWPLVVGASGATTIALVLSAPPDAPSSERGQPNWLPDRRPDPFTSRLPG</sequence>
<keyword evidence="2" id="KW-0472">Membrane</keyword>
<feature type="region of interest" description="Disordered" evidence="1">
    <location>
        <begin position="62"/>
        <end position="90"/>
    </location>
</feature>
<reference evidence="3" key="1">
    <citation type="submission" date="2022-07" db="EMBL/GenBank/DDBJ databases">
        <title>Genome Sequence of Xylaria arbuscula.</title>
        <authorList>
            <person name="Buettner E."/>
        </authorList>
    </citation>
    <scope>NUCLEOTIDE SEQUENCE</scope>
    <source>
        <strain evidence="3">VT107</strain>
    </source>
</reference>
<comment type="caution">
    <text evidence="3">The sequence shown here is derived from an EMBL/GenBank/DDBJ whole genome shotgun (WGS) entry which is preliminary data.</text>
</comment>